<sequence length="135" mass="14648">MTTDQDTEHLNLLAIFHYVVAGIVTLISLFPMIHIAIGIAIVSGAFDGQNPNQAPPAIFGWFFIVIPAMIMLIGLALAVAIALAGRWLSARRRHTFCVVVAGIECAFMPFGTVLGVLTLIVLLRPSVKLMFDQDE</sequence>
<keyword evidence="1" id="KW-0812">Transmembrane</keyword>
<dbReference type="KEGG" id="rlc:K227x_02680"/>
<evidence type="ECO:0000256" key="1">
    <source>
        <dbReference type="SAM" id="Phobius"/>
    </source>
</evidence>
<evidence type="ECO:0000313" key="3">
    <source>
        <dbReference type="Proteomes" id="UP000318538"/>
    </source>
</evidence>
<gene>
    <name evidence="2" type="ORF">K227x_02680</name>
</gene>
<dbReference type="AlphaFoldDB" id="A0A517N431"/>
<keyword evidence="1" id="KW-1133">Transmembrane helix</keyword>
<dbReference type="Proteomes" id="UP000318538">
    <property type="component" value="Chromosome"/>
</dbReference>
<reference evidence="2 3" key="1">
    <citation type="submission" date="2019-02" db="EMBL/GenBank/DDBJ databases">
        <title>Deep-cultivation of Planctomycetes and their phenomic and genomic characterization uncovers novel biology.</title>
        <authorList>
            <person name="Wiegand S."/>
            <person name="Jogler M."/>
            <person name="Boedeker C."/>
            <person name="Pinto D."/>
            <person name="Vollmers J."/>
            <person name="Rivas-Marin E."/>
            <person name="Kohn T."/>
            <person name="Peeters S.H."/>
            <person name="Heuer A."/>
            <person name="Rast P."/>
            <person name="Oberbeckmann S."/>
            <person name="Bunk B."/>
            <person name="Jeske O."/>
            <person name="Meyerdierks A."/>
            <person name="Storesund J.E."/>
            <person name="Kallscheuer N."/>
            <person name="Luecker S."/>
            <person name="Lage O.M."/>
            <person name="Pohl T."/>
            <person name="Merkel B.J."/>
            <person name="Hornburger P."/>
            <person name="Mueller R.-W."/>
            <person name="Bruemmer F."/>
            <person name="Labrenz M."/>
            <person name="Spormann A.M."/>
            <person name="Op den Camp H."/>
            <person name="Overmann J."/>
            <person name="Amann R."/>
            <person name="Jetten M.S.M."/>
            <person name="Mascher T."/>
            <person name="Medema M.H."/>
            <person name="Devos D.P."/>
            <person name="Kaster A.-K."/>
            <person name="Ovreas L."/>
            <person name="Rohde M."/>
            <person name="Galperin M.Y."/>
            <person name="Jogler C."/>
        </authorList>
    </citation>
    <scope>NUCLEOTIDE SEQUENCE [LARGE SCALE GENOMIC DNA]</scope>
    <source>
        <strain evidence="2 3">K22_7</strain>
    </source>
</reference>
<dbReference type="EMBL" id="CP036525">
    <property type="protein sequence ID" value="QDT01899.1"/>
    <property type="molecule type" value="Genomic_DNA"/>
</dbReference>
<organism evidence="2 3">
    <name type="scientific">Rubripirellula lacrimiformis</name>
    <dbReference type="NCBI Taxonomy" id="1930273"/>
    <lineage>
        <taxon>Bacteria</taxon>
        <taxon>Pseudomonadati</taxon>
        <taxon>Planctomycetota</taxon>
        <taxon>Planctomycetia</taxon>
        <taxon>Pirellulales</taxon>
        <taxon>Pirellulaceae</taxon>
        <taxon>Rubripirellula</taxon>
    </lineage>
</organism>
<dbReference type="RefSeq" id="WP_145167711.1">
    <property type="nucleotide sequence ID" value="NZ_CP036525.1"/>
</dbReference>
<proteinExistence type="predicted"/>
<keyword evidence="1" id="KW-0472">Membrane</keyword>
<accession>A0A517N431</accession>
<protein>
    <submittedName>
        <fullName evidence="2">Uncharacterized protein</fullName>
    </submittedName>
</protein>
<feature type="transmembrane region" description="Helical" evidence="1">
    <location>
        <begin position="61"/>
        <end position="84"/>
    </location>
</feature>
<feature type="transmembrane region" description="Helical" evidence="1">
    <location>
        <begin position="96"/>
        <end position="123"/>
    </location>
</feature>
<keyword evidence="3" id="KW-1185">Reference proteome</keyword>
<evidence type="ECO:0000313" key="2">
    <source>
        <dbReference type="EMBL" id="QDT01899.1"/>
    </source>
</evidence>
<name>A0A517N431_9BACT</name>
<dbReference type="OrthoDB" id="281928at2"/>
<feature type="transmembrane region" description="Helical" evidence="1">
    <location>
        <begin position="12"/>
        <end position="41"/>
    </location>
</feature>